<accession>A0A645D3W7</accession>
<evidence type="ECO:0000313" key="1">
    <source>
        <dbReference type="EMBL" id="MPM83885.1"/>
    </source>
</evidence>
<dbReference type="EMBL" id="VSSQ01032578">
    <property type="protein sequence ID" value="MPM83885.1"/>
    <property type="molecule type" value="Genomic_DNA"/>
</dbReference>
<protein>
    <submittedName>
        <fullName evidence="1">Uncharacterized protein</fullName>
    </submittedName>
</protein>
<proteinExistence type="predicted"/>
<reference evidence="1" key="1">
    <citation type="submission" date="2019-08" db="EMBL/GenBank/DDBJ databases">
        <authorList>
            <person name="Kucharzyk K."/>
            <person name="Murdoch R.W."/>
            <person name="Higgins S."/>
            <person name="Loffler F."/>
        </authorList>
    </citation>
    <scope>NUCLEOTIDE SEQUENCE</scope>
</reference>
<name>A0A645D3W7_9ZZZZ</name>
<gene>
    <name evidence="1" type="ORF">SDC9_130954</name>
</gene>
<organism evidence="1">
    <name type="scientific">bioreactor metagenome</name>
    <dbReference type="NCBI Taxonomy" id="1076179"/>
    <lineage>
        <taxon>unclassified sequences</taxon>
        <taxon>metagenomes</taxon>
        <taxon>ecological metagenomes</taxon>
    </lineage>
</organism>
<comment type="caution">
    <text evidence="1">The sequence shown here is derived from an EMBL/GenBank/DDBJ whole genome shotgun (WGS) entry which is preliminary data.</text>
</comment>
<sequence length="81" mass="9430">MNNFQKIVICFKKFGRSLVICFKPRYKSIFFKEYTGVSKNYQVIAAWILAPFFMLNDKSAWESNKKGAGHVTGSFLFSKLY</sequence>
<dbReference type="AlphaFoldDB" id="A0A645D3W7"/>